<evidence type="ECO:0000259" key="11">
    <source>
        <dbReference type="PROSITE" id="PS51910"/>
    </source>
</evidence>
<evidence type="ECO:0000256" key="10">
    <source>
        <dbReference type="SAM" id="SignalP"/>
    </source>
</evidence>
<proteinExistence type="inferred from homology"/>
<organism evidence="12 13">
    <name type="scientific">Corynespora cassiicola Philippines</name>
    <dbReference type="NCBI Taxonomy" id="1448308"/>
    <lineage>
        <taxon>Eukaryota</taxon>
        <taxon>Fungi</taxon>
        <taxon>Dikarya</taxon>
        <taxon>Ascomycota</taxon>
        <taxon>Pezizomycotina</taxon>
        <taxon>Dothideomycetes</taxon>
        <taxon>Pleosporomycetidae</taxon>
        <taxon>Pleosporales</taxon>
        <taxon>Corynesporascaceae</taxon>
        <taxon>Corynespora</taxon>
    </lineage>
</organism>
<gene>
    <name evidence="12" type="ORF">BS50DRAFT_604400</name>
</gene>
<dbReference type="GO" id="GO:0005576">
    <property type="term" value="C:extracellular region"/>
    <property type="evidence" value="ECO:0007669"/>
    <property type="project" value="TreeGrafter"/>
</dbReference>
<dbReference type="Proteomes" id="UP000240883">
    <property type="component" value="Unassembled WGS sequence"/>
</dbReference>
<dbReference type="InterPro" id="IPR017853">
    <property type="entry name" value="GH"/>
</dbReference>
<dbReference type="Gene3D" id="3.20.20.80">
    <property type="entry name" value="Glycosidases"/>
    <property type="match status" value="1"/>
</dbReference>
<evidence type="ECO:0000313" key="12">
    <source>
        <dbReference type="EMBL" id="PSN61104.1"/>
    </source>
</evidence>
<dbReference type="PANTHER" id="PTHR11177">
    <property type="entry name" value="CHITINASE"/>
    <property type="match status" value="1"/>
</dbReference>
<evidence type="ECO:0000313" key="13">
    <source>
        <dbReference type="Proteomes" id="UP000240883"/>
    </source>
</evidence>
<accession>A0A2T2N6Q8</accession>
<evidence type="ECO:0000256" key="9">
    <source>
        <dbReference type="RuleBase" id="RU000489"/>
    </source>
</evidence>
<evidence type="ECO:0000256" key="8">
    <source>
        <dbReference type="ARBA" id="ARBA00023326"/>
    </source>
</evidence>
<comment type="catalytic activity">
    <reaction evidence="1">
        <text>Random endo-hydrolysis of N-acetyl-beta-D-glucosaminide (1-&gt;4)-beta-linkages in chitin and chitodextrins.</text>
        <dbReference type="EC" id="3.2.1.14"/>
    </reaction>
</comment>
<dbReference type="InterPro" id="IPR001223">
    <property type="entry name" value="Glyco_hydro18_cat"/>
</dbReference>
<evidence type="ECO:0000256" key="3">
    <source>
        <dbReference type="ARBA" id="ARBA00012729"/>
    </source>
</evidence>
<keyword evidence="10" id="KW-0732">Signal</keyword>
<evidence type="ECO:0000256" key="5">
    <source>
        <dbReference type="ARBA" id="ARBA00023024"/>
    </source>
</evidence>
<keyword evidence="8" id="KW-0624">Polysaccharide degradation</keyword>
<evidence type="ECO:0000256" key="1">
    <source>
        <dbReference type="ARBA" id="ARBA00000822"/>
    </source>
</evidence>
<sequence>MILLLSFLFHVTAIVSSPQTALTRAMTGYKNVAYFPNWAIYGRNFHPQDLNASSLTHVLYAFANIHPETGEVYLSDPWSDTDKHYSNDTWEDSDNNVYGCIKQLFLQKKRNRKLKVLLSIGGWTYSSNFAVPASTAEGRSRFANSAVQLLQDLGFDGLDIDWEYPENEIQADDMVSLLQATRQTLDEYSAKNANGTNLLLTVASPAGPTHYSIMKLAAMDQYIDFWNLMGYDYAGSFAAMAGHTANLKSCDMNPESTPFNTQQAISYYKEKGISASKIILGMPLYGRSFADTYGPGTAFSADVEGTWEPGVYDYKDLPHPGASMHSDDGIVAAWSYDSAQRLMVSFETPGVTKQKAKFIASEGLGGGMWWESSGDKQGDESLISTFVESIGGISALDQSENLLSYPASKYSNIRAGMTVE</sequence>
<dbReference type="GO" id="GO:0006032">
    <property type="term" value="P:chitin catabolic process"/>
    <property type="evidence" value="ECO:0007669"/>
    <property type="project" value="UniProtKB-KW"/>
</dbReference>
<comment type="similarity">
    <text evidence="2">Belongs to the glycosyl hydrolase 18 family. Chitinase class V subfamily.</text>
</comment>
<keyword evidence="4 9" id="KW-0378">Hydrolase</keyword>
<dbReference type="PANTHER" id="PTHR11177:SF317">
    <property type="entry name" value="CHITINASE 12-RELATED"/>
    <property type="match status" value="1"/>
</dbReference>
<dbReference type="Gene3D" id="3.10.50.10">
    <property type="match status" value="1"/>
</dbReference>
<dbReference type="InterPro" id="IPR011583">
    <property type="entry name" value="Chitinase_II/V-like_cat"/>
</dbReference>
<dbReference type="STRING" id="1448308.A0A2T2N6Q8"/>
<feature type="chain" id="PRO_5015724922" description="chitinase" evidence="10">
    <location>
        <begin position="17"/>
        <end position="420"/>
    </location>
</feature>
<evidence type="ECO:0000256" key="6">
    <source>
        <dbReference type="ARBA" id="ARBA00023277"/>
    </source>
</evidence>
<dbReference type="SUPFAM" id="SSF54556">
    <property type="entry name" value="Chitinase insertion domain"/>
    <property type="match status" value="1"/>
</dbReference>
<protein>
    <recommendedName>
        <fullName evidence="3">chitinase</fullName>
        <ecNumber evidence="3">3.2.1.14</ecNumber>
    </recommendedName>
</protein>
<evidence type="ECO:0000256" key="2">
    <source>
        <dbReference type="ARBA" id="ARBA00008682"/>
    </source>
</evidence>
<dbReference type="GO" id="GO:0000272">
    <property type="term" value="P:polysaccharide catabolic process"/>
    <property type="evidence" value="ECO:0007669"/>
    <property type="project" value="UniProtKB-KW"/>
</dbReference>
<keyword evidence="5" id="KW-0146">Chitin degradation</keyword>
<dbReference type="EMBL" id="KZ678146">
    <property type="protein sequence ID" value="PSN61104.1"/>
    <property type="molecule type" value="Genomic_DNA"/>
</dbReference>
<dbReference type="SUPFAM" id="SSF51445">
    <property type="entry name" value="(Trans)glycosidases"/>
    <property type="match status" value="1"/>
</dbReference>
<dbReference type="CDD" id="cd06548">
    <property type="entry name" value="GH18_chitinase"/>
    <property type="match status" value="1"/>
</dbReference>
<evidence type="ECO:0000256" key="7">
    <source>
        <dbReference type="ARBA" id="ARBA00023295"/>
    </source>
</evidence>
<dbReference type="InterPro" id="IPR001579">
    <property type="entry name" value="Glyco_hydro_18_chit_AS"/>
</dbReference>
<dbReference type="FunFam" id="3.20.20.80:FF:000095">
    <property type="entry name" value="Endochitinase B1"/>
    <property type="match status" value="1"/>
</dbReference>
<reference evidence="12 13" key="1">
    <citation type="journal article" date="2018" name="Front. Microbiol.">
        <title>Genome-Wide Analysis of Corynespora cassiicola Leaf Fall Disease Putative Effectors.</title>
        <authorList>
            <person name="Lopez D."/>
            <person name="Ribeiro S."/>
            <person name="Label P."/>
            <person name="Fumanal B."/>
            <person name="Venisse J.S."/>
            <person name="Kohler A."/>
            <person name="de Oliveira R.R."/>
            <person name="Labutti K."/>
            <person name="Lipzen A."/>
            <person name="Lail K."/>
            <person name="Bauer D."/>
            <person name="Ohm R.A."/>
            <person name="Barry K.W."/>
            <person name="Spatafora J."/>
            <person name="Grigoriev I.V."/>
            <person name="Martin F.M."/>
            <person name="Pujade-Renaud V."/>
        </authorList>
    </citation>
    <scope>NUCLEOTIDE SEQUENCE [LARGE SCALE GENOMIC DNA]</scope>
    <source>
        <strain evidence="12 13">Philippines</strain>
    </source>
</reference>
<feature type="domain" description="GH18" evidence="11">
    <location>
        <begin position="29"/>
        <end position="393"/>
    </location>
</feature>
<dbReference type="PROSITE" id="PS01095">
    <property type="entry name" value="GH18_1"/>
    <property type="match status" value="1"/>
</dbReference>
<dbReference type="OrthoDB" id="76388at2759"/>
<dbReference type="PROSITE" id="PS51910">
    <property type="entry name" value="GH18_2"/>
    <property type="match status" value="1"/>
</dbReference>
<keyword evidence="7 9" id="KW-0326">Glycosidase</keyword>
<dbReference type="AlphaFoldDB" id="A0A2T2N6Q8"/>
<dbReference type="GO" id="GO:0008061">
    <property type="term" value="F:chitin binding"/>
    <property type="evidence" value="ECO:0007669"/>
    <property type="project" value="InterPro"/>
</dbReference>
<keyword evidence="13" id="KW-1185">Reference proteome</keyword>
<dbReference type="SMART" id="SM00636">
    <property type="entry name" value="Glyco_18"/>
    <property type="match status" value="1"/>
</dbReference>
<keyword evidence="6" id="KW-0119">Carbohydrate metabolism</keyword>
<name>A0A2T2N6Q8_CORCC</name>
<feature type="signal peptide" evidence="10">
    <location>
        <begin position="1"/>
        <end position="16"/>
    </location>
</feature>
<evidence type="ECO:0000256" key="4">
    <source>
        <dbReference type="ARBA" id="ARBA00022801"/>
    </source>
</evidence>
<dbReference type="GO" id="GO:0008843">
    <property type="term" value="F:endochitinase activity"/>
    <property type="evidence" value="ECO:0007669"/>
    <property type="project" value="UniProtKB-EC"/>
</dbReference>
<dbReference type="EC" id="3.2.1.14" evidence="3"/>
<dbReference type="Pfam" id="PF00704">
    <property type="entry name" value="Glyco_hydro_18"/>
    <property type="match status" value="1"/>
</dbReference>
<dbReference type="InterPro" id="IPR029070">
    <property type="entry name" value="Chitinase_insertion_sf"/>
</dbReference>
<dbReference type="InterPro" id="IPR050314">
    <property type="entry name" value="Glycosyl_Hydrlase_18"/>
</dbReference>